<protein>
    <recommendedName>
        <fullName evidence="3">Tail protein</fullName>
    </recommendedName>
</protein>
<accession>A0ABZ3EZT7</accession>
<sequence length="308" mass="35385">MFFIGNNILGADVNTLPLTPTSVKNMTYIVLQNGLFDCLYITKETQSEPTMDCPDEWNFDTIFHADFNNSTSAGNVNWNLNTVSHILIKRRDNVNNKWITIAVKKIDTLEDFTSGIITNDYFNASNTQYEYALLSTLYGTESEYYTTFADSTFDSIFFAEKNNIVGSPASDGFCDTARVFPSSNSVTILNKYPTYIRNTKANYDKGSFKGKFLYLDEETCEFEIEDGERIKFQRKVIDFLSDGMPKLLKHFDGRIWLIQITSDISDTADSTYNNRDVSFEWVEIGNYASEEHLYKSNLSDVTEEWWNL</sequence>
<name>A0ABZ3EZT7_9FIRM</name>
<dbReference type="RefSeq" id="WP_342759377.1">
    <property type="nucleotide sequence ID" value="NZ_CP146256.1"/>
</dbReference>
<dbReference type="EMBL" id="CP146256">
    <property type="protein sequence ID" value="XAH75803.1"/>
    <property type="molecule type" value="Genomic_DNA"/>
</dbReference>
<evidence type="ECO:0008006" key="3">
    <source>
        <dbReference type="Google" id="ProtNLM"/>
    </source>
</evidence>
<gene>
    <name evidence="1" type="ORF">V6984_08635</name>
</gene>
<reference evidence="1 2" key="1">
    <citation type="submission" date="2024-02" db="EMBL/GenBank/DDBJ databases">
        <title>Bacterial strain from lacustrine sediment.</title>
        <authorList>
            <person name="Petit C."/>
            <person name="Fadhlaoui K."/>
        </authorList>
    </citation>
    <scope>NUCLEOTIDE SEQUENCE [LARGE SCALE GENOMIC DNA]</scope>
    <source>
        <strain evidence="1 2">IPX-CK</strain>
    </source>
</reference>
<dbReference type="Proteomes" id="UP001451571">
    <property type="component" value="Chromosome"/>
</dbReference>
<organism evidence="1 2">
    <name type="scientific">Kineothrix sedimenti</name>
    <dbReference type="NCBI Taxonomy" id="3123317"/>
    <lineage>
        <taxon>Bacteria</taxon>
        <taxon>Bacillati</taxon>
        <taxon>Bacillota</taxon>
        <taxon>Clostridia</taxon>
        <taxon>Lachnospirales</taxon>
        <taxon>Lachnospiraceae</taxon>
        <taxon>Kineothrix</taxon>
    </lineage>
</organism>
<evidence type="ECO:0000313" key="1">
    <source>
        <dbReference type="EMBL" id="XAH75803.1"/>
    </source>
</evidence>
<proteinExistence type="predicted"/>
<keyword evidence="2" id="KW-1185">Reference proteome</keyword>
<evidence type="ECO:0000313" key="2">
    <source>
        <dbReference type="Proteomes" id="UP001451571"/>
    </source>
</evidence>